<dbReference type="EMBL" id="SMKO01000180">
    <property type="protein sequence ID" value="TDC94254.1"/>
    <property type="molecule type" value="Genomic_DNA"/>
</dbReference>
<gene>
    <name evidence="1" type="ORF">E1292_40095</name>
</gene>
<accession>A0A4R4UYA1</accession>
<proteinExistence type="predicted"/>
<evidence type="ECO:0000313" key="1">
    <source>
        <dbReference type="EMBL" id="TDC94254.1"/>
    </source>
</evidence>
<sequence length="90" mass="9867">MDGVAYSRSQLRSLAEGMGDMGEAIQEAYALPPGERNAAVPRIVKSLLGSGRFREQAVSDHRIFRLDHAEIEKFREAHSQLVTPSDSASP</sequence>
<dbReference type="RefSeq" id="WP_132603971.1">
    <property type="nucleotide sequence ID" value="NZ_SMKO01000180.1"/>
</dbReference>
<organism evidence="1 2">
    <name type="scientific">Nonomuraea deserti</name>
    <dbReference type="NCBI Taxonomy" id="1848322"/>
    <lineage>
        <taxon>Bacteria</taxon>
        <taxon>Bacillati</taxon>
        <taxon>Actinomycetota</taxon>
        <taxon>Actinomycetes</taxon>
        <taxon>Streptosporangiales</taxon>
        <taxon>Streptosporangiaceae</taxon>
        <taxon>Nonomuraea</taxon>
    </lineage>
</organism>
<protein>
    <submittedName>
        <fullName evidence="1">Uncharacterized protein</fullName>
    </submittedName>
</protein>
<name>A0A4R4UYA1_9ACTN</name>
<comment type="caution">
    <text evidence="1">The sequence shown here is derived from an EMBL/GenBank/DDBJ whole genome shotgun (WGS) entry which is preliminary data.</text>
</comment>
<dbReference type="AlphaFoldDB" id="A0A4R4UYA1"/>
<dbReference type="Proteomes" id="UP000295258">
    <property type="component" value="Unassembled WGS sequence"/>
</dbReference>
<evidence type="ECO:0000313" key="2">
    <source>
        <dbReference type="Proteomes" id="UP000295258"/>
    </source>
</evidence>
<reference evidence="1 2" key="1">
    <citation type="submission" date="2019-03" db="EMBL/GenBank/DDBJ databases">
        <title>Draft genome sequences of novel Actinobacteria.</title>
        <authorList>
            <person name="Sahin N."/>
            <person name="Ay H."/>
            <person name="Saygin H."/>
        </authorList>
    </citation>
    <scope>NUCLEOTIDE SEQUENCE [LARGE SCALE GENOMIC DNA]</scope>
    <source>
        <strain evidence="1 2">KC310</strain>
    </source>
</reference>
<keyword evidence="2" id="KW-1185">Reference proteome</keyword>